<dbReference type="AlphaFoldDB" id="A0A0C3DRA5"/>
<reference evidence="2" key="2">
    <citation type="submission" date="2015-01" db="EMBL/GenBank/DDBJ databases">
        <title>Evolutionary Origins and Diversification of the Mycorrhizal Mutualists.</title>
        <authorList>
            <consortium name="DOE Joint Genome Institute"/>
            <consortium name="Mycorrhizal Genomics Consortium"/>
            <person name="Kohler A."/>
            <person name="Kuo A."/>
            <person name="Nagy L.G."/>
            <person name="Floudas D."/>
            <person name="Copeland A."/>
            <person name="Barry K.W."/>
            <person name="Cichocki N."/>
            <person name="Veneault-Fourrey C."/>
            <person name="LaButti K."/>
            <person name="Lindquist E.A."/>
            <person name="Lipzen A."/>
            <person name="Lundell T."/>
            <person name="Morin E."/>
            <person name="Murat C."/>
            <person name="Riley R."/>
            <person name="Ohm R."/>
            <person name="Sun H."/>
            <person name="Tunlid A."/>
            <person name="Henrissat B."/>
            <person name="Grigoriev I.V."/>
            <person name="Hibbett D.S."/>
            <person name="Martin F."/>
        </authorList>
    </citation>
    <scope>NUCLEOTIDE SEQUENCE [LARGE SCALE GENOMIC DNA]</scope>
    <source>
        <strain evidence="2">Foug A</strain>
    </source>
</reference>
<evidence type="ECO:0000313" key="2">
    <source>
        <dbReference type="Proteomes" id="UP000053989"/>
    </source>
</evidence>
<sequence>MKHPPNSQGSSCLCTGSAEDRYEDYISLLVSDPAERCKSSIICTRKMIADVREPTDACHDAKLLRMRIHASEGQAPIVWNLQSNKCRVELSDL</sequence>
<evidence type="ECO:0000313" key="1">
    <source>
        <dbReference type="EMBL" id="KIM58531.1"/>
    </source>
</evidence>
<organism evidence="1 2">
    <name type="scientific">Scleroderma citrinum Foug A</name>
    <dbReference type="NCBI Taxonomy" id="1036808"/>
    <lineage>
        <taxon>Eukaryota</taxon>
        <taxon>Fungi</taxon>
        <taxon>Dikarya</taxon>
        <taxon>Basidiomycota</taxon>
        <taxon>Agaricomycotina</taxon>
        <taxon>Agaricomycetes</taxon>
        <taxon>Agaricomycetidae</taxon>
        <taxon>Boletales</taxon>
        <taxon>Sclerodermatineae</taxon>
        <taxon>Sclerodermataceae</taxon>
        <taxon>Scleroderma</taxon>
    </lineage>
</organism>
<dbReference type="Proteomes" id="UP000053989">
    <property type="component" value="Unassembled WGS sequence"/>
</dbReference>
<gene>
    <name evidence="1" type="ORF">SCLCIDRAFT_1218478</name>
</gene>
<proteinExistence type="predicted"/>
<dbReference type="InParanoid" id="A0A0C3DRA5"/>
<accession>A0A0C3DRA5</accession>
<dbReference type="HOGENOM" id="CLU_2400994_0_0_1"/>
<reference evidence="1 2" key="1">
    <citation type="submission" date="2014-04" db="EMBL/GenBank/DDBJ databases">
        <authorList>
            <consortium name="DOE Joint Genome Institute"/>
            <person name="Kuo A."/>
            <person name="Kohler A."/>
            <person name="Nagy L.G."/>
            <person name="Floudas D."/>
            <person name="Copeland A."/>
            <person name="Barry K.W."/>
            <person name="Cichocki N."/>
            <person name="Veneault-Fourrey C."/>
            <person name="LaButti K."/>
            <person name="Lindquist E.A."/>
            <person name="Lipzen A."/>
            <person name="Lundell T."/>
            <person name="Morin E."/>
            <person name="Murat C."/>
            <person name="Sun H."/>
            <person name="Tunlid A."/>
            <person name="Henrissat B."/>
            <person name="Grigoriev I.V."/>
            <person name="Hibbett D.S."/>
            <person name="Martin F."/>
            <person name="Nordberg H.P."/>
            <person name="Cantor M.N."/>
            <person name="Hua S.X."/>
        </authorList>
    </citation>
    <scope>NUCLEOTIDE SEQUENCE [LARGE SCALE GENOMIC DNA]</scope>
    <source>
        <strain evidence="1 2">Foug A</strain>
    </source>
</reference>
<dbReference type="EMBL" id="KN822084">
    <property type="protein sequence ID" value="KIM58531.1"/>
    <property type="molecule type" value="Genomic_DNA"/>
</dbReference>
<name>A0A0C3DRA5_9AGAM</name>
<protein>
    <submittedName>
        <fullName evidence="1">Uncharacterized protein</fullName>
    </submittedName>
</protein>
<keyword evidence="2" id="KW-1185">Reference proteome</keyword>